<sequence>MTPRRSRPTRVRHRRVALVGATGLTLAFAGCTLNVPDSTDRIGSRPFLDKADKALAVAPNALVRSECSAEKRAVTRASAAERESDMASLSLATWRSGDVGVTTPLSDGRVLWIFGDTTRAKGTNPRVVANSMLVGTGRCFDEVRAPGNGPVIGGFEGRRVCWPNSAMTVPMRGADIVLVGCSRIEPGEEGLFDFSYRGMTMAVYAVERGGAPQPVTRFDVTPDNADAEQINWGSALVGDEGWVYVYGSQQPKGSTGKGAYVARTRLAQLSDGPEWQFWNGRTFVTDAGAARPFLLAHEGVSQTFSVVRRGERFVLVSKQGGEFGQNIGVWSAPTPSGPWRGERAVAEPYSQGDGVVAYQPLAHPELATPSGDLLVTLSRNTESFADLLADPRKGRPKFLEVPAH</sequence>
<dbReference type="PROSITE" id="PS51257">
    <property type="entry name" value="PROKAR_LIPOPROTEIN"/>
    <property type="match status" value="1"/>
</dbReference>
<organism evidence="3 4">
    <name type="scientific">Dermacoccus abyssi</name>
    <dbReference type="NCBI Taxonomy" id="322596"/>
    <lineage>
        <taxon>Bacteria</taxon>
        <taxon>Bacillati</taxon>
        <taxon>Actinomycetota</taxon>
        <taxon>Actinomycetes</taxon>
        <taxon>Micrococcales</taxon>
        <taxon>Dermacoccaceae</taxon>
        <taxon>Dermacoccus</taxon>
    </lineage>
</organism>
<dbReference type="Proteomes" id="UP000285376">
    <property type="component" value="Unassembled WGS sequence"/>
</dbReference>
<feature type="chain" id="PRO_5019504385" evidence="1">
    <location>
        <begin position="30"/>
        <end position="404"/>
    </location>
</feature>
<dbReference type="AlphaFoldDB" id="A0A417Z731"/>
<comment type="caution">
    <text evidence="3">The sequence shown here is derived from an EMBL/GenBank/DDBJ whole genome shotgun (WGS) entry which is preliminary data.</text>
</comment>
<protein>
    <submittedName>
        <fullName evidence="3">DUF4185 domain-containing protein</fullName>
    </submittedName>
</protein>
<feature type="signal peptide" evidence="1">
    <location>
        <begin position="1"/>
        <end position="29"/>
    </location>
</feature>
<accession>A0A417Z731</accession>
<keyword evidence="1" id="KW-0732">Signal</keyword>
<evidence type="ECO:0000256" key="1">
    <source>
        <dbReference type="SAM" id="SignalP"/>
    </source>
</evidence>
<dbReference type="Pfam" id="PF13810">
    <property type="entry name" value="DUF4185"/>
    <property type="match status" value="1"/>
</dbReference>
<name>A0A417Z731_9MICO</name>
<evidence type="ECO:0000259" key="2">
    <source>
        <dbReference type="Pfam" id="PF13810"/>
    </source>
</evidence>
<dbReference type="EMBL" id="QWLM01000005">
    <property type="protein sequence ID" value="RHW46426.1"/>
    <property type="molecule type" value="Genomic_DNA"/>
</dbReference>
<reference evidence="3 4" key="1">
    <citation type="submission" date="2018-08" db="EMBL/GenBank/DDBJ databases">
        <title>Whole genome sequence analysis of Dermacoccus abyssi bacteria isolated from Deep Mariana trench Micromonospora spp reveals genes involved in the environmental adaptation and production of secondary metabolites.</title>
        <authorList>
            <person name="Abdel-Mageed W.M."/>
            <person name="Lehri B."/>
            <person name="Nouioui I."/>
            <person name="Goodfellow I."/>
            <person name="Jaspars M."/>
            <person name="Karlyshev A."/>
        </authorList>
    </citation>
    <scope>NUCLEOTIDE SEQUENCE [LARGE SCALE GENOMIC DNA]</scope>
    <source>
        <strain evidence="3 4">MT1.1</strain>
    </source>
</reference>
<feature type="domain" description="DUF4185" evidence="2">
    <location>
        <begin position="233"/>
        <end position="379"/>
    </location>
</feature>
<proteinExistence type="predicted"/>
<dbReference type="InterPro" id="IPR025442">
    <property type="entry name" value="DUF4185"/>
</dbReference>
<gene>
    <name evidence="3" type="ORF">D1832_06260</name>
</gene>
<evidence type="ECO:0000313" key="4">
    <source>
        <dbReference type="Proteomes" id="UP000285376"/>
    </source>
</evidence>
<evidence type="ECO:0000313" key="3">
    <source>
        <dbReference type="EMBL" id="RHW46426.1"/>
    </source>
</evidence>